<accession>A0A7W7X049</accession>
<dbReference type="InterPro" id="IPR001279">
    <property type="entry name" value="Metallo-B-lactamas"/>
</dbReference>
<gene>
    <name evidence="2" type="ORF">F4559_006885</name>
</gene>
<dbReference type="PANTHER" id="PTHR43546">
    <property type="entry name" value="UPF0173 METAL-DEPENDENT HYDROLASE MJ1163-RELATED"/>
    <property type="match status" value="1"/>
</dbReference>
<dbReference type="InterPro" id="IPR036866">
    <property type="entry name" value="RibonucZ/Hydroxyglut_hydro"/>
</dbReference>
<organism evidence="2 3">
    <name type="scientific">Saccharothrix violaceirubra</name>
    <dbReference type="NCBI Taxonomy" id="413306"/>
    <lineage>
        <taxon>Bacteria</taxon>
        <taxon>Bacillati</taxon>
        <taxon>Actinomycetota</taxon>
        <taxon>Actinomycetes</taxon>
        <taxon>Pseudonocardiales</taxon>
        <taxon>Pseudonocardiaceae</taxon>
        <taxon>Saccharothrix</taxon>
    </lineage>
</organism>
<evidence type="ECO:0000313" key="3">
    <source>
        <dbReference type="Proteomes" id="UP000542674"/>
    </source>
</evidence>
<dbReference type="AlphaFoldDB" id="A0A7W7X049"/>
<dbReference type="SMART" id="SM00849">
    <property type="entry name" value="Lactamase_B"/>
    <property type="match status" value="1"/>
</dbReference>
<evidence type="ECO:0000259" key="1">
    <source>
        <dbReference type="SMART" id="SM00849"/>
    </source>
</evidence>
<evidence type="ECO:0000313" key="2">
    <source>
        <dbReference type="EMBL" id="MBB4969526.1"/>
    </source>
</evidence>
<dbReference type="SUPFAM" id="SSF56281">
    <property type="entry name" value="Metallo-hydrolase/oxidoreductase"/>
    <property type="match status" value="1"/>
</dbReference>
<dbReference type="RefSeq" id="WP_184675228.1">
    <property type="nucleotide sequence ID" value="NZ_BAABAI010000035.1"/>
</dbReference>
<feature type="domain" description="Metallo-beta-lactamase" evidence="1">
    <location>
        <begin position="7"/>
        <end position="168"/>
    </location>
</feature>
<name>A0A7W7X049_9PSEU</name>
<dbReference type="Gene3D" id="3.60.15.10">
    <property type="entry name" value="Ribonuclease Z/Hydroxyacylglutathione hydrolase-like"/>
    <property type="match status" value="1"/>
</dbReference>
<keyword evidence="3" id="KW-1185">Reference proteome</keyword>
<dbReference type="Pfam" id="PF13483">
    <property type="entry name" value="Lactamase_B_3"/>
    <property type="match status" value="1"/>
</dbReference>
<reference evidence="2 3" key="1">
    <citation type="submission" date="2020-08" db="EMBL/GenBank/DDBJ databases">
        <title>Sequencing the genomes of 1000 actinobacteria strains.</title>
        <authorList>
            <person name="Klenk H.-P."/>
        </authorList>
    </citation>
    <scope>NUCLEOTIDE SEQUENCE [LARGE SCALE GENOMIC DNA]</scope>
    <source>
        <strain evidence="2 3">DSM 45084</strain>
    </source>
</reference>
<dbReference type="Proteomes" id="UP000542674">
    <property type="component" value="Unassembled WGS sequence"/>
</dbReference>
<proteinExistence type="predicted"/>
<sequence>MRFTHFGHSCVLVETADARLLFDPGTFSAGFEDLTDLDAILITHQHVDHIDADKLPGLRKANPSARLIVAGGLDDATTAEAGQVHEFGGTRVDVLDAPHEDIHPSVRMPANVGFLVDDGAFYHPGDSLYVPDQRVDVLGVPVAAPWMKLSDATDFFGAVKPRLGFPIHEKLLARTQLYYGFLSATAPEGAEFRVLPEGESVAL</sequence>
<protein>
    <submittedName>
        <fullName evidence="2">L-ascorbate metabolism protein UlaG (Beta-lactamase superfamily)</fullName>
    </submittedName>
</protein>
<dbReference type="EMBL" id="JACHJS010000001">
    <property type="protein sequence ID" value="MBB4969526.1"/>
    <property type="molecule type" value="Genomic_DNA"/>
</dbReference>
<dbReference type="InterPro" id="IPR050114">
    <property type="entry name" value="UPF0173_UPF0282_UlaG_hydrolase"/>
</dbReference>
<dbReference type="PANTHER" id="PTHR43546:SF3">
    <property type="entry name" value="UPF0173 METAL-DEPENDENT HYDROLASE MJ1163"/>
    <property type="match status" value="1"/>
</dbReference>
<comment type="caution">
    <text evidence="2">The sequence shown here is derived from an EMBL/GenBank/DDBJ whole genome shotgun (WGS) entry which is preliminary data.</text>
</comment>